<evidence type="ECO:0000256" key="6">
    <source>
        <dbReference type="HAMAP-Rule" id="MF_01161"/>
    </source>
</evidence>
<keyword evidence="4 6" id="KW-0067">ATP-binding</keyword>
<protein>
    <recommendedName>
        <fullName evidence="6">tRNA(Ile)-lysidine synthase</fullName>
        <ecNumber evidence="6">6.3.4.19</ecNumber>
    </recommendedName>
    <alternativeName>
        <fullName evidence="6">tRNA(Ile)-2-lysyl-cytidine synthase</fullName>
    </alternativeName>
    <alternativeName>
        <fullName evidence="6">tRNA(Ile)-lysidine synthetase</fullName>
    </alternativeName>
</protein>
<dbReference type="EMBL" id="MDSU01000018">
    <property type="protein sequence ID" value="OSS41335.1"/>
    <property type="molecule type" value="Genomic_DNA"/>
</dbReference>
<evidence type="ECO:0000256" key="3">
    <source>
        <dbReference type="ARBA" id="ARBA00022741"/>
    </source>
</evidence>
<accession>A0A1X4XUX6</accession>
<evidence type="ECO:0000256" key="2">
    <source>
        <dbReference type="ARBA" id="ARBA00022694"/>
    </source>
</evidence>
<evidence type="ECO:0000313" key="8">
    <source>
        <dbReference type="EMBL" id="OSS41335.1"/>
    </source>
</evidence>
<reference evidence="8 9" key="1">
    <citation type="journal article" date="2017" name="Front. Microbiol.">
        <title>Genome Sequence of Desulfurella amilsii Strain TR1 and Comparative Genomics of Desulfurellaceae Family.</title>
        <authorList>
            <person name="Florentino A.P."/>
            <person name="Stams A.J."/>
            <person name="Sanchez-Andrea I."/>
        </authorList>
    </citation>
    <scope>NUCLEOTIDE SEQUENCE [LARGE SCALE GENOMIC DNA]</scope>
    <source>
        <strain evidence="8 9">TR1</strain>
    </source>
</reference>
<comment type="catalytic activity">
    <reaction evidence="5 6">
        <text>cytidine(34) in tRNA(Ile2) + L-lysine + ATP = lysidine(34) in tRNA(Ile2) + AMP + diphosphate + H(+)</text>
        <dbReference type="Rhea" id="RHEA:43744"/>
        <dbReference type="Rhea" id="RHEA-COMP:10625"/>
        <dbReference type="Rhea" id="RHEA-COMP:10670"/>
        <dbReference type="ChEBI" id="CHEBI:15378"/>
        <dbReference type="ChEBI" id="CHEBI:30616"/>
        <dbReference type="ChEBI" id="CHEBI:32551"/>
        <dbReference type="ChEBI" id="CHEBI:33019"/>
        <dbReference type="ChEBI" id="CHEBI:82748"/>
        <dbReference type="ChEBI" id="CHEBI:83665"/>
        <dbReference type="ChEBI" id="CHEBI:456215"/>
        <dbReference type="EC" id="6.3.4.19"/>
    </reaction>
</comment>
<dbReference type="GO" id="GO:0005524">
    <property type="term" value="F:ATP binding"/>
    <property type="evidence" value="ECO:0007669"/>
    <property type="project" value="UniProtKB-UniRule"/>
</dbReference>
<dbReference type="InterPro" id="IPR012795">
    <property type="entry name" value="tRNA_Ile_lys_synt_N"/>
</dbReference>
<evidence type="ECO:0000256" key="5">
    <source>
        <dbReference type="ARBA" id="ARBA00048539"/>
    </source>
</evidence>
<evidence type="ECO:0000256" key="4">
    <source>
        <dbReference type="ARBA" id="ARBA00022840"/>
    </source>
</evidence>
<feature type="domain" description="tRNA(Ile)-lysidine/2-thiocytidine synthase N-terminal" evidence="7">
    <location>
        <begin position="29"/>
        <end position="207"/>
    </location>
</feature>
<proteinExistence type="inferred from homology"/>
<comment type="caution">
    <text evidence="8">The sequence shown here is derived from an EMBL/GenBank/DDBJ whole genome shotgun (WGS) entry which is preliminary data.</text>
</comment>
<dbReference type="EC" id="6.3.4.19" evidence="6"/>
<dbReference type="GO" id="GO:0006400">
    <property type="term" value="P:tRNA modification"/>
    <property type="evidence" value="ECO:0007669"/>
    <property type="project" value="UniProtKB-UniRule"/>
</dbReference>
<keyword evidence="2 6" id="KW-0819">tRNA processing</keyword>
<dbReference type="InterPro" id="IPR011063">
    <property type="entry name" value="TilS/TtcA_N"/>
</dbReference>
<dbReference type="PANTHER" id="PTHR43033">
    <property type="entry name" value="TRNA(ILE)-LYSIDINE SYNTHASE-RELATED"/>
    <property type="match status" value="1"/>
</dbReference>
<dbReference type="CDD" id="cd01992">
    <property type="entry name" value="TilS_N"/>
    <property type="match status" value="1"/>
</dbReference>
<dbReference type="Pfam" id="PF01171">
    <property type="entry name" value="ATP_bind_3"/>
    <property type="match status" value="1"/>
</dbReference>
<comment type="subcellular location">
    <subcellularLocation>
        <location evidence="6">Cytoplasm</location>
    </subcellularLocation>
</comment>
<keyword evidence="6" id="KW-0963">Cytoplasm</keyword>
<comment type="domain">
    <text evidence="6">The N-terminal region contains the highly conserved SGGXDS motif, predicted to be a P-loop motif involved in ATP binding.</text>
</comment>
<organism evidence="8 9">
    <name type="scientific">Desulfurella amilsii</name>
    <dbReference type="NCBI Taxonomy" id="1562698"/>
    <lineage>
        <taxon>Bacteria</taxon>
        <taxon>Pseudomonadati</taxon>
        <taxon>Campylobacterota</taxon>
        <taxon>Desulfurellia</taxon>
        <taxon>Desulfurellales</taxon>
        <taxon>Desulfurellaceae</taxon>
        <taxon>Desulfurella</taxon>
    </lineage>
</organism>
<dbReference type="Proteomes" id="UP000194141">
    <property type="component" value="Unassembled WGS sequence"/>
</dbReference>
<evidence type="ECO:0000259" key="7">
    <source>
        <dbReference type="Pfam" id="PF01171"/>
    </source>
</evidence>
<dbReference type="GO" id="GO:0005737">
    <property type="term" value="C:cytoplasm"/>
    <property type="evidence" value="ECO:0007669"/>
    <property type="project" value="UniProtKB-SubCell"/>
</dbReference>
<dbReference type="SUPFAM" id="SSF52402">
    <property type="entry name" value="Adenine nucleotide alpha hydrolases-like"/>
    <property type="match status" value="1"/>
</dbReference>
<sequence length="327" mass="38209">MYNFFVSKLFDEILDFALAKKLFYKNQKIGIAISGGSDSVLLFYFFEHIKKAFDLDLLLLHFNHKIRLDSDADEHFVESLAKYYSVELYKENKDVLKISQDNKKGLEEQARILRYDFFKRCKENFNLDKIAVAHTKNDLVETFLINLIRGSSLDGLSSLKPSRDFYIRPMLIIEKSQILNFLNENNLQYRTDTTNFDTKYKRNKVRLELIETLKTYNPNIISTLYKEIEMLSDDAALLNNLTYENFVESTVCFASKAIINLKILSSDYAIKSRVLKLAVKKITNSYYSLSFININRLINTIENGKTLVLRKLIKATKKENFLIIEKI</sequence>
<name>A0A1X4XUX6_9BACT</name>
<evidence type="ECO:0000256" key="1">
    <source>
        <dbReference type="ARBA" id="ARBA00022598"/>
    </source>
</evidence>
<comment type="similarity">
    <text evidence="6">Belongs to the tRNA(Ile)-lysidine synthase family.</text>
</comment>
<dbReference type="HAMAP" id="MF_01161">
    <property type="entry name" value="tRNA_Ile_lys_synt"/>
    <property type="match status" value="1"/>
</dbReference>
<dbReference type="SUPFAM" id="SSF82829">
    <property type="entry name" value="MesJ substrate recognition domain-like"/>
    <property type="match status" value="1"/>
</dbReference>
<gene>
    <name evidence="6" type="primary">tilS</name>
    <name evidence="8" type="ORF">DESAMIL20_888</name>
</gene>
<dbReference type="PANTHER" id="PTHR43033:SF1">
    <property type="entry name" value="TRNA(ILE)-LYSIDINE SYNTHASE-RELATED"/>
    <property type="match status" value="1"/>
</dbReference>
<dbReference type="Gene3D" id="3.40.50.620">
    <property type="entry name" value="HUPs"/>
    <property type="match status" value="1"/>
</dbReference>
<dbReference type="NCBIfam" id="TIGR02432">
    <property type="entry name" value="lysidine_TilS_N"/>
    <property type="match status" value="1"/>
</dbReference>
<comment type="function">
    <text evidence="6">Ligates lysine onto the cytidine present at position 34 of the AUA codon-specific tRNA(Ile) that contains the anticodon CAU, in an ATP-dependent manner. Cytidine is converted to lysidine, thus changing the amino acid specificity of the tRNA from methionine to isoleucine.</text>
</comment>
<dbReference type="InterPro" id="IPR012094">
    <property type="entry name" value="tRNA_Ile_lys_synt"/>
</dbReference>
<dbReference type="AlphaFoldDB" id="A0A1X4XUX6"/>
<dbReference type="GO" id="GO:0032267">
    <property type="term" value="F:tRNA(Ile)-lysidine synthase activity"/>
    <property type="evidence" value="ECO:0007669"/>
    <property type="project" value="UniProtKB-EC"/>
</dbReference>
<evidence type="ECO:0000313" key="9">
    <source>
        <dbReference type="Proteomes" id="UP000194141"/>
    </source>
</evidence>
<keyword evidence="9" id="KW-1185">Reference proteome</keyword>
<keyword evidence="1 6" id="KW-0436">Ligase</keyword>
<dbReference type="STRING" id="1562698.DESAMIL20_888"/>
<feature type="binding site" evidence="6">
    <location>
        <begin position="34"/>
        <end position="39"/>
    </location>
    <ligand>
        <name>ATP</name>
        <dbReference type="ChEBI" id="CHEBI:30616"/>
    </ligand>
</feature>
<dbReference type="InterPro" id="IPR014729">
    <property type="entry name" value="Rossmann-like_a/b/a_fold"/>
</dbReference>
<keyword evidence="3 6" id="KW-0547">Nucleotide-binding</keyword>